<protein>
    <submittedName>
        <fullName evidence="3">Protein kinase domain-containing protein</fullName>
    </submittedName>
</protein>
<keyword evidence="1" id="KW-0547">Nucleotide-binding</keyword>
<sequence>MSELYNLLISGSEDSWETNSYIIDADRFLEYTDKDLKERFLKLDKEQIDEIKSLPCIFAYEDFSDKTEGFIGYITDITKRQGKIKITYDKVETIALEDMHKLKFELDISEWEFRRTHWAIKKVDLNKELQVLGLSLKTNQPVDITENNIDVAVTFAGETRSFYPLKQIGNGSYANVYKYKDTFYNKNFVLKRAKKDLSEKEIKRFKREFEEMQDFSSPYIVEVYCYNENQNEYIMEYMDFTLESYITKHNSSLSIVQRKSIIQQILRAFEYIHSKGRLHRDISPKNILIKPYEDIIVVKVADFGLVKISESALTAANTEFKGYFNDPSLILDGFDTYSILHETFALTRVVYYVMTGRTNVDTISDPKLKTFINKGLNPAKSQRFQTISEMALAFKLIG</sequence>
<keyword evidence="3" id="KW-0808">Transferase</keyword>
<feature type="domain" description="Protein kinase" evidence="2">
    <location>
        <begin position="162"/>
        <end position="398"/>
    </location>
</feature>
<keyword evidence="4" id="KW-1185">Reference proteome</keyword>
<keyword evidence="1" id="KW-0067">ATP-binding</keyword>
<dbReference type="CDD" id="cd00180">
    <property type="entry name" value="PKc"/>
    <property type="match status" value="1"/>
</dbReference>
<organism evidence="3 4">
    <name type="scientific">Sporomusa malonica</name>
    <dbReference type="NCBI Taxonomy" id="112901"/>
    <lineage>
        <taxon>Bacteria</taxon>
        <taxon>Bacillati</taxon>
        <taxon>Bacillota</taxon>
        <taxon>Negativicutes</taxon>
        <taxon>Selenomonadales</taxon>
        <taxon>Sporomusaceae</taxon>
        <taxon>Sporomusa</taxon>
    </lineage>
</organism>
<keyword evidence="3" id="KW-0418">Kinase</keyword>
<dbReference type="InterPro" id="IPR000719">
    <property type="entry name" value="Prot_kinase_dom"/>
</dbReference>
<dbReference type="PANTHER" id="PTHR24362:SF309">
    <property type="entry name" value="PROTEIN KINASE DOMAIN-CONTAINING PROTEIN"/>
    <property type="match status" value="1"/>
</dbReference>
<feature type="binding site" evidence="1">
    <location>
        <position position="195"/>
    </location>
    <ligand>
        <name>ATP</name>
        <dbReference type="ChEBI" id="CHEBI:30616"/>
    </ligand>
</feature>
<dbReference type="Proteomes" id="UP000192738">
    <property type="component" value="Unassembled WGS sequence"/>
</dbReference>
<dbReference type="SUPFAM" id="SSF56112">
    <property type="entry name" value="Protein kinase-like (PK-like)"/>
    <property type="match status" value="1"/>
</dbReference>
<dbReference type="InterPro" id="IPR011009">
    <property type="entry name" value="Kinase-like_dom_sf"/>
</dbReference>
<dbReference type="EMBL" id="FWXI01000049">
    <property type="protein sequence ID" value="SMD17230.1"/>
    <property type="molecule type" value="Genomic_DNA"/>
</dbReference>
<dbReference type="GO" id="GO:0004672">
    <property type="term" value="F:protein kinase activity"/>
    <property type="evidence" value="ECO:0007669"/>
    <property type="project" value="InterPro"/>
</dbReference>
<dbReference type="InterPro" id="IPR017441">
    <property type="entry name" value="Protein_kinase_ATP_BS"/>
</dbReference>
<name>A0A1W2F5L0_9FIRM</name>
<dbReference type="STRING" id="112901.SAMN04488500_1493"/>
<dbReference type="GO" id="GO:0005524">
    <property type="term" value="F:ATP binding"/>
    <property type="evidence" value="ECO:0007669"/>
    <property type="project" value="UniProtKB-UniRule"/>
</dbReference>
<evidence type="ECO:0000256" key="1">
    <source>
        <dbReference type="PROSITE-ProRule" id="PRU10141"/>
    </source>
</evidence>
<dbReference type="PROSITE" id="PS50011">
    <property type="entry name" value="PROTEIN_KINASE_DOM"/>
    <property type="match status" value="1"/>
</dbReference>
<dbReference type="PANTHER" id="PTHR24362">
    <property type="entry name" value="SERINE/THREONINE-PROTEIN KINASE NEK"/>
    <property type="match status" value="1"/>
</dbReference>
<dbReference type="PROSITE" id="PS00107">
    <property type="entry name" value="PROTEIN_KINASE_ATP"/>
    <property type="match status" value="1"/>
</dbReference>
<evidence type="ECO:0000259" key="2">
    <source>
        <dbReference type="PROSITE" id="PS50011"/>
    </source>
</evidence>
<dbReference type="AlphaFoldDB" id="A0A1W2F5L0"/>
<gene>
    <name evidence="3" type="ORF">SAMN04488500_1493</name>
</gene>
<evidence type="ECO:0000313" key="4">
    <source>
        <dbReference type="Proteomes" id="UP000192738"/>
    </source>
</evidence>
<evidence type="ECO:0000313" key="3">
    <source>
        <dbReference type="EMBL" id="SMD17230.1"/>
    </source>
</evidence>
<proteinExistence type="predicted"/>
<reference evidence="3 4" key="1">
    <citation type="submission" date="2017-04" db="EMBL/GenBank/DDBJ databases">
        <authorList>
            <person name="Afonso C.L."/>
            <person name="Miller P.J."/>
            <person name="Scott M.A."/>
            <person name="Spackman E."/>
            <person name="Goraichik I."/>
            <person name="Dimitrov K.M."/>
            <person name="Suarez D.L."/>
            <person name="Swayne D.E."/>
        </authorList>
    </citation>
    <scope>NUCLEOTIDE SEQUENCE [LARGE SCALE GENOMIC DNA]</scope>
    <source>
        <strain evidence="3 4">DSM 5090</strain>
    </source>
</reference>
<dbReference type="Gene3D" id="1.10.510.10">
    <property type="entry name" value="Transferase(Phosphotransferase) domain 1"/>
    <property type="match status" value="1"/>
</dbReference>
<accession>A0A1W2F5L0</accession>
<dbReference type="Pfam" id="PF00069">
    <property type="entry name" value="Pkinase"/>
    <property type="match status" value="1"/>
</dbReference>
<dbReference type="RefSeq" id="WP_084578558.1">
    <property type="nucleotide sequence ID" value="NZ_CP155572.1"/>
</dbReference>